<evidence type="ECO:0000313" key="3">
    <source>
        <dbReference type="EMBL" id="PKD45166.1"/>
    </source>
</evidence>
<accession>A0A2N0VLU4</accession>
<dbReference type="Proteomes" id="UP000233398">
    <property type="component" value="Unassembled WGS sequence"/>
</dbReference>
<keyword evidence="4" id="KW-1185">Reference proteome</keyword>
<name>A0A2N0VLU4_9BACT</name>
<evidence type="ECO:0000259" key="2">
    <source>
        <dbReference type="Pfam" id="PF13778"/>
    </source>
</evidence>
<comment type="caution">
    <text evidence="3">The sequence shown here is derived from an EMBL/GenBank/DDBJ whole genome shotgun (WGS) entry which is preliminary data.</text>
</comment>
<protein>
    <recommendedName>
        <fullName evidence="2">DUF4174 domain-containing protein</fullName>
    </recommendedName>
</protein>
<evidence type="ECO:0000256" key="1">
    <source>
        <dbReference type="ARBA" id="ARBA00022729"/>
    </source>
</evidence>
<evidence type="ECO:0000313" key="4">
    <source>
        <dbReference type="Proteomes" id="UP000233398"/>
    </source>
</evidence>
<sequence length="156" mass="18134">MKLLLIFTFLPFFAMTQISSTDFRQDQPCTGKEISLESFQWENRILVISASHSDDETYQTQMDRFSSLEDEFLDRDLILISIFNEECSTLNGEAISDSSSQNIRERLSPKENGYSIFLIGKDSSVKLNQDELLEPDELFRVIDRMPMRQREMREGG</sequence>
<reference evidence="3 4" key="1">
    <citation type="submission" date="2017-11" db="EMBL/GenBank/DDBJ databases">
        <title>Rhodohalobacter 15182 sp. nov., isolated from a salt lake.</title>
        <authorList>
            <person name="Han S."/>
        </authorList>
    </citation>
    <scope>NUCLEOTIDE SEQUENCE [LARGE SCALE GENOMIC DNA]</scope>
    <source>
        <strain evidence="3 4">15182</strain>
    </source>
</reference>
<feature type="domain" description="DUF4174" evidence="2">
    <location>
        <begin position="36"/>
        <end position="151"/>
    </location>
</feature>
<organism evidence="3 4">
    <name type="scientific">Rhodohalobacter barkolensis</name>
    <dbReference type="NCBI Taxonomy" id="2053187"/>
    <lineage>
        <taxon>Bacteria</taxon>
        <taxon>Pseudomonadati</taxon>
        <taxon>Balneolota</taxon>
        <taxon>Balneolia</taxon>
        <taxon>Balneolales</taxon>
        <taxon>Balneolaceae</taxon>
        <taxon>Rhodohalobacter</taxon>
    </lineage>
</organism>
<dbReference type="InterPro" id="IPR025232">
    <property type="entry name" value="DUF4174"/>
</dbReference>
<dbReference type="AlphaFoldDB" id="A0A2N0VLU4"/>
<dbReference type="EMBL" id="PISP01000001">
    <property type="protein sequence ID" value="PKD45166.1"/>
    <property type="molecule type" value="Genomic_DNA"/>
</dbReference>
<proteinExistence type="predicted"/>
<dbReference type="Pfam" id="PF13778">
    <property type="entry name" value="DUF4174"/>
    <property type="match status" value="1"/>
</dbReference>
<keyword evidence="1" id="KW-0732">Signal</keyword>
<gene>
    <name evidence="3" type="ORF">CWD77_06855</name>
</gene>